<organism evidence="11 12">
    <name type="scientific">Daphnia galeata</name>
    <dbReference type="NCBI Taxonomy" id="27404"/>
    <lineage>
        <taxon>Eukaryota</taxon>
        <taxon>Metazoa</taxon>
        <taxon>Ecdysozoa</taxon>
        <taxon>Arthropoda</taxon>
        <taxon>Crustacea</taxon>
        <taxon>Branchiopoda</taxon>
        <taxon>Diplostraca</taxon>
        <taxon>Cladocera</taxon>
        <taxon>Anomopoda</taxon>
        <taxon>Daphniidae</taxon>
        <taxon>Daphnia</taxon>
    </lineage>
</organism>
<keyword evidence="4 10" id="KW-0812">Transmembrane</keyword>
<evidence type="ECO:0000256" key="6">
    <source>
        <dbReference type="ARBA" id="ARBA00022989"/>
    </source>
</evidence>
<keyword evidence="3 10" id="KW-0808">Transferase</keyword>
<evidence type="ECO:0000256" key="9">
    <source>
        <dbReference type="ARBA" id="ARBA00023160"/>
    </source>
</evidence>
<sequence length="272" mass="32143">MGSIVQSFIAECGRVWELRDKRTDGWFLADSPLTPVLGCLTYLLVVKVLGPRWMKDRPSFQLRNVLMIYNLFQIVFNGWMFYHVCRLTWFNGYSFICQPVDYSNSSDALQQVLMGYCFYVSKLIDFLDTIFFILRKKNNQITFLHVFHHFVMALTCFIGFRFMSGGQSALTPTINTLVHCVMYFYYLLAAMGPRFQKYLWWKRHLTVLQMIQFICIALHGMMPFIYDCGFPKIYCWFAVAQSIMFLQLFKDFHSKTYRISVVDNNVNNNKLK</sequence>
<comment type="caution">
    <text evidence="11">The sequence shown here is derived from an EMBL/GenBank/DDBJ whole genome shotgun (WGS) entry which is preliminary data.</text>
</comment>
<evidence type="ECO:0000256" key="7">
    <source>
        <dbReference type="ARBA" id="ARBA00023098"/>
    </source>
</evidence>
<dbReference type="GO" id="GO:0005789">
    <property type="term" value="C:endoplasmic reticulum membrane"/>
    <property type="evidence" value="ECO:0007669"/>
    <property type="project" value="TreeGrafter"/>
</dbReference>
<feature type="transmembrane region" description="Helical" evidence="10">
    <location>
        <begin position="141"/>
        <end position="162"/>
    </location>
</feature>
<evidence type="ECO:0000256" key="5">
    <source>
        <dbReference type="ARBA" id="ARBA00022832"/>
    </source>
</evidence>
<keyword evidence="6 10" id="KW-1133">Transmembrane helix</keyword>
<name>A0A8J2RUX3_9CRUS</name>
<evidence type="ECO:0000313" key="11">
    <source>
        <dbReference type="EMBL" id="CAH0109006.1"/>
    </source>
</evidence>
<accession>A0A8J2RUX3</accession>
<comment type="similarity">
    <text evidence="10">Belongs to the ELO family.</text>
</comment>
<evidence type="ECO:0000256" key="3">
    <source>
        <dbReference type="ARBA" id="ARBA00022679"/>
    </source>
</evidence>
<feature type="transmembrane region" description="Helical" evidence="10">
    <location>
        <begin position="205"/>
        <end position="225"/>
    </location>
</feature>
<keyword evidence="12" id="KW-1185">Reference proteome</keyword>
<keyword evidence="7 10" id="KW-0443">Lipid metabolism</keyword>
<proteinExistence type="inferred from homology"/>
<feature type="transmembrane region" description="Helical" evidence="10">
    <location>
        <begin position="113"/>
        <end position="134"/>
    </location>
</feature>
<dbReference type="EC" id="2.3.1.199" evidence="10"/>
<evidence type="ECO:0000256" key="8">
    <source>
        <dbReference type="ARBA" id="ARBA00023136"/>
    </source>
</evidence>
<evidence type="ECO:0000256" key="1">
    <source>
        <dbReference type="ARBA" id="ARBA00004141"/>
    </source>
</evidence>
<keyword evidence="8 10" id="KW-0472">Membrane</keyword>
<feature type="transmembrane region" description="Helical" evidence="10">
    <location>
        <begin position="32"/>
        <end position="50"/>
    </location>
</feature>
<feature type="transmembrane region" description="Helical" evidence="10">
    <location>
        <begin position="231"/>
        <end position="249"/>
    </location>
</feature>
<dbReference type="EMBL" id="CAKKLH010000290">
    <property type="protein sequence ID" value="CAH0109006.1"/>
    <property type="molecule type" value="Genomic_DNA"/>
</dbReference>
<dbReference type="GO" id="GO:0042761">
    <property type="term" value="P:very long-chain fatty acid biosynthetic process"/>
    <property type="evidence" value="ECO:0007669"/>
    <property type="project" value="TreeGrafter"/>
</dbReference>
<evidence type="ECO:0000256" key="2">
    <source>
        <dbReference type="ARBA" id="ARBA00022516"/>
    </source>
</evidence>
<reference evidence="11" key="1">
    <citation type="submission" date="2021-11" db="EMBL/GenBank/DDBJ databases">
        <authorList>
            <person name="Schell T."/>
        </authorList>
    </citation>
    <scope>NUCLEOTIDE SEQUENCE</scope>
    <source>
        <strain evidence="11">M5</strain>
    </source>
</reference>
<dbReference type="GO" id="GO:0030148">
    <property type="term" value="P:sphingolipid biosynthetic process"/>
    <property type="evidence" value="ECO:0007669"/>
    <property type="project" value="TreeGrafter"/>
</dbReference>
<dbReference type="GO" id="GO:0034626">
    <property type="term" value="P:fatty acid elongation, polyunsaturated fatty acid"/>
    <property type="evidence" value="ECO:0007669"/>
    <property type="project" value="TreeGrafter"/>
</dbReference>
<dbReference type="Proteomes" id="UP000789390">
    <property type="component" value="Unassembled WGS sequence"/>
</dbReference>
<comment type="subcellular location">
    <subcellularLocation>
        <location evidence="1">Membrane</location>
        <topology evidence="1">Multi-pass membrane protein</topology>
    </subcellularLocation>
</comment>
<protein>
    <recommendedName>
        <fullName evidence="10">Elongation of very long chain fatty acids protein</fullName>
        <ecNumber evidence="10">2.3.1.199</ecNumber>
    </recommendedName>
    <alternativeName>
        <fullName evidence="10">Very-long-chain 3-oxoacyl-CoA synthase</fullName>
    </alternativeName>
</protein>
<keyword evidence="5 10" id="KW-0276">Fatty acid metabolism</keyword>
<dbReference type="PANTHER" id="PTHR11157">
    <property type="entry name" value="FATTY ACID ACYL TRANSFERASE-RELATED"/>
    <property type="match status" value="1"/>
</dbReference>
<comment type="catalytic activity">
    <reaction evidence="10">
        <text>a very-long-chain acyl-CoA + malonyl-CoA + H(+) = a very-long-chain 3-oxoacyl-CoA + CO2 + CoA</text>
        <dbReference type="Rhea" id="RHEA:32727"/>
        <dbReference type="ChEBI" id="CHEBI:15378"/>
        <dbReference type="ChEBI" id="CHEBI:16526"/>
        <dbReference type="ChEBI" id="CHEBI:57287"/>
        <dbReference type="ChEBI" id="CHEBI:57384"/>
        <dbReference type="ChEBI" id="CHEBI:90725"/>
        <dbReference type="ChEBI" id="CHEBI:90736"/>
        <dbReference type="EC" id="2.3.1.199"/>
    </reaction>
</comment>
<gene>
    <name evidence="11" type="ORF">DGAL_LOCUS12467</name>
</gene>
<feature type="transmembrane region" description="Helical" evidence="10">
    <location>
        <begin position="62"/>
        <end position="82"/>
    </location>
</feature>
<evidence type="ECO:0000256" key="10">
    <source>
        <dbReference type="RuleBase" id="RU361115"/>
    </source>
</evidence>
<dbReference type="Pfam" id="PF01151">
    <property type="entry name" value="ELO"/>
    <property type="match status" value="1"/>
</dbReference>
<feature type="transmembrane region" description="Helical" evidence="10">
    <location>
        <begin position="174"/>
        <end position="193"/>
    </location>
</feature>
<dbReference type="PANTHER" id="PTHR11157:SF69">
    <property type="entry name" value="ELONGATION OF VERY LONG CHAIN FATTY ACIDS PROTEIN 7"/>
    <property type="match status" value="1"/>
</dbReference>
<keyword evidence="9 10" id="KW-0275">Fatty acid biosynthesis</keyword>
<dbReference type="GO" id="GO:0009922">
    <property type="term" value="F:fatty acid elongase activity"/>
    <property type="evidence" value="ECO:0007669"/>
    <property type="project" value="UniProtKB-EC"/>
</dbReference>
<dbReference type="InterPro" id="IPR002076">
    <property type="entry name" value="ELO_fam"/>
</dbReference>
<dbReference type="InterPro" id="IPR030457">
    <property type="entry name" value="ELO_CS"/>
</dbReference>
<dbReference type="PROSITE" id="PS01188">
    <property type="entry name" value="ELO"/>
    <property type="match status" value="1"/>
</dbReference>
<evidence type="ECO:0000313" key="12">
    <source>
        <dbReference type="Proteomes" id="UP000789390"/>
    </source>
</evidence>
<evidence type="ECO:0000256" key="4">
    <source>
        <dbReference type="ARBA" id="ARBA00022692"/>
    </source>
</evidence>
<dbReference type="AlphaFoldDB" id="A0A8J2RUX3"/>
<dbReference type="OrthoDB" id="434092at2759"/>
<dbReference type="GO" id="GO:0034625">
    <property type="term" value="P:fatty acid elongation, monounsaturated fatty acid"/>
    <property type="evidence" value="ECO:0007669"/>
    <property type="project" value="TreeGrafter"/>
</dbReference>
<keyword evidence="2 10" id="KW-0444">Lipid biosynthesis</keyword>
<dbReference type="GO" id="GO:0019367">
    <property type="term" value="P:fatty acid elongation, saturated fatty acid"/>
    <property type="evidence" value="ECO:0007669"/>
    <property type="project" value="TreeGrafter"/>
</dbReference>